<feature type="compositionally biased region" description="Basic and acidic residues" evidence="1">
    <location>
        <begin position="26"/>
        <end position="37"/>
    </location>
</feature>
<keyword evidence="3" id="KW-1185">Reference proteome</keyword>
<evidence type="ECO:0000256" key="1">
    <source>
        <dbReference type="SAM" id="MobiDB-lite"/>
    </source>
</evidence>
<dbReference type="Proteomes" id="UP001642360">
    <property type="component" value="Unassembled WGS sequence"/>
</dbReference>
<comment type="caution">
    <text evidence="2">The sequence shown here is derived from an EMBL/GenBank/DDBJ whole genome shotgun (WGS) entry which is preliminary data.</text>
</comment>
<sequence length="101" mass="10956">MAPTRPDHNPEGQMKEIILVEAQEQGKEGIGTKRSNDKQMTSGTTSDLKAQTDSGFPTEPGYGVNHCPQDLPGLSSPHDTLTLDVRRKNQLCGCPLEPETP</sequence>
<proteinExistence type="predicted"/>
<evidence type="ECO:0000313" key="3">
    <source>
        <dbReference type="Proteomes" id="UP001642360"/>
    </source>
</evidence>
<feature type="region of interest" description="Disordered" evidence="1">
    <location>
        <begin position="26"/>
        <end position="77"/>
    </location>
</feature>
<protein>
    <submittedName>
        <fullName evidence="2">Uncharacterized protein</fullName>
    </submittedName>
</protein>
<gene>
    <name evidence="2" type="ORF">ILEXP_LOCUS15954</name>
</gene>
<organism evidence="2 3">
    <name type="scientific">Ilex paraguariensis</name>
    <name type="common">yerba mate</name>
    <dbReference type="NCBI Taxonomy" id="185542"/>
    <lineage>
        <taxon>Eukaryota</taxon>
        <taxon>Viridiplantae</taxon>
        <taxon>Streptophyta</taxon>
        <taxon>Embryophyta</taxon>
        <taxon>Tracheophyta</taxon>
        <taxon>Spermatophyta</taxon>
        <taxon>Magnoliopsida</taxon>
        <taxon>eudicotyledons</taxon>
        <taxon>Gunneridae</taxon>
        <taxon>Pentapetalae</taxon>
        <taxon>asterids</taxon>
        <taxon>campanulids</taxon>
        <taxon>Aquifoliales</taxon>
        <taxon>Aquifoliaceae</taxon>
        <taxon>Ilex</taxon>
    </lineage>
</organism>
<dbReference type="EMBL" id="CAUOFW020001724">
    <property type="protein sequence ID" value="CAK9148027.1"/>
    <property type="molecule type" value="Genomic_DNA"/>
</dbReference>
<dbReference type="AlphaFoldDB" id="A0ABC8RT71"/>
<accession>A0ABC8RT71</accession>
<reference evidence="2 3" key="1">
    <citation type="submission" date="2024-02" db="EMBL/GenBank/DDBJ databases">
        <authorList>
            <person name="Vignale AGUSTIN F."/>
            <person name="Sosa J E."/>
            <person name="Modenutti C."/>
        </authorList>
    </citation>
    <scope>NUCLEOTIDE SEQUENCE [LARGE SCALE GENOMIC DNA]</scope>
</reference>
<evidence type="ECO:0000313" key="2">
    <source>
        <dbReference type="EMBL" id="CAK9148027.1"/>
    </source>
</evidence>
<feature type="compositionally biased region" description="Polar residues" evidence="1">
    <location>
        <begin position="38"/>
        <end position="55"/>
    </location>
</feature>
<name>A0ABC8RT71_9AQUA</name>